<dbReference type="OrthoDB" id="4970610at2"/>
<dbReference type="Proteomes" id="UP000062833">
    <property type="component" value="Chromosome"/>
</dbReference>
<dbReference type="RefSeq" id="WP_062005120.1">
    <property type="nucleotide sequence ID" value="NZ_CP012677.1"/>
</dbReference>
<keyword evidence="3" id="KW-1185">Reference proteome</keyword>
<protein>
    <submittedName>
        <fullName evidence="2">Uncharacterized protein</fullName>
    </submittedName>
</protein>
<sequence>MRASLKAFALAAVDHKDLNPRMGISFQVTELGRENTINPTAVGMPQRPTIPEITDFTGDN</sequence>
<feature type="region of interest" description="Disordered" evidence="1">
    <location>
        <begin position="38"/>
        <end position="60"/>
    </location>
</feature>
<organism evidence="2 3">
    <name type="scientific">Arthrobacter alpinus</name>
    <dbReference type="NCBI Taxonomy" id="656366"/>
    <lineage>
        <taxon>Bacteria</taxon>
        <taxon>Bacillati</taxon>
        <taxon>Actinomycetota</taxon>
        <taxon>Actinomycetes</taxon>
        <taxon>Micrococcales</taxon>
        <taxon>Micrococcaceae</taxon>
        <taxon>Arthrobacter</taxon>
    </lineage>
</organism>
<reference evidence="3" key="1">
    <citation type="submission" date="2015-09" db="EMBL/GenBank/DDBJ databases">
        <title>Complete genome of Arthrobacter alpinus strain R3.8.</title>
        <authorList>
            <person name="See-Too W.S."/>
            <person name="Chan K.G."/>
        </authorList>
    </citation>
    <scope>NUCLEOTIDE SEQUENCE [LARGE SCALE GENOMIC DNA]</scope>
    <source>
        <strain evidence="3">R3.8</strain>
    </source>
</reference>
<dbReference type="PATRIC" id="fig|656366.3.peg.369"/>
<evidence type="ECO:0000256" key="1">
    <source>
        <dbReference type="SAM" id="MobiDB-lite"/>
    </source>
</evidence>
<evidence type="ECO:0000313" key="3">
    <source>
        <dbReference type="Proteomes" id="UP000062833"/>
    </source>
</evidence>
<dbReference type="AlphaFoldDB" id="A0A0M4RMI7"/>
<name>A0A0M4RMI7_9MICC</name>
<accession>A0A0M4RMI7</accession>
<dbReference type="EMBL" id="CP012677">
    <property type="protein sequence ID" value="ALE91351.1"/>
    <property type="molecule type" value="Genomic_DNA"/>
</dbReference>
<dbReference type="KEGG" id="aaq:AOC05_01625"/>
<proteinExistence type="predicted"/>
<gene>
    <name evidence="2" type="ORF">AOC05_01625</name>
</gene>
<evidence type="ECO:0000313" key="2">
    <source>
        <dbReference type="EMBL" id="ALE91351.1"/>
    </source>
</evidence>